<keyword evidence="3" id="KW-1185">Reference proteome</keyword>
<feature type="chain" id="PRO_5032757380" description="Secreted protein" evidence="1">
    <location>
        <begin position="19"/>
        <end position="103"/>
    </location>
</feature>
<dbReference type="Proteomes" id="UP000663879">
    <property type="component" value="Unassembled WGS sequence"/>
</dbReference>
<organism evidence="2 3">
    <name type="scientific">Brachionus calyciflorus</name>
    <dbReference type="NCBI Taxonomy" id="104777"/>
    <lineage>
        <taxon>Eukaryota</taxon>
        <taxon>Metazoa</taxon>
        <taxon>Spiralia</taxon>
        <taxon>Gnathifera</taxon>
        <taxon>Rotifera</taxon>
        <taxon>Eurotatoria</taxon>
        <taxon>Monogononta</taxon>
        <taxon>Pseudotrocha</taxon>
        <taxon>Ploima</taxon>
        <taxon>Brachionidae</taxon>
        <taxon>Brachionus</taxon>
    </lineage>
</organism>
<evidence type="ECO:0008006" key="4">
    <source>
        <dbReference type="Google" id="ProtNLM"/>
    </source>
</evidence>
<dbReference type="EMBL" id="CAJNOC010005570">
    <property type="protein sequence ID" value="CAF1055869.1"/>
    <property type="molecule type" value="Genomic_DNA"/>
</dbReference>
<protein>
    <recommendedName>
        <fullName evidence="4">Secreted protein</fullName>
    </recommendedName>
</protein>
<evidence type="ECO:0000256" key="1">
    <source>
        <dbReference type="SAM" id="SignalP"/>
    </source>
</evidence>
<evidence type="ECO:0000313" key="3">
    <source>
        <dbReference type="Proteomes" id="UP000663879"/>
    </source>
</evidence>
<gene>
    <name evidence="2" type="ORF">OXX778_LOCUS19049</name>
</gene>
<name>A0A814KVF2_9BILA</name>
<feature type="signal peptide" evidence="1">
    <location>
        <begin position="1"/>
        <end position="18"/>
    </location>
</feature>
<dbReference type="AlphaFoldDB" id="A0A814KVF2"/>
<reference evidence="2" key="1">
    <citation type="submission" date="2021-02" db="EMBL/GenBank/DDBJ databases">
        <authorList>
            <person name="Nowell W R."/>
        </authorList>
    </citation>
    <scope>NUCLEOTIDE SEQUENCE</scope>
    <source>
        <strain evidence="2">Ploen Becks lab</strain>
    </source>
</reference>
<sequence length="103" mass="11845">MRILNAACIPVLLCGCESWTLTETSSDTLNCLVRTFYRIICGIKQSETHMTNEERICLFQSDLDVNHKIPLKILILSFRFILEEVRMCLSFSKAVHVRPILIS</sequence>
<accession>A0A814KVF2</accession>
<comment type="caution">
    <text evidence="2">The sequence shown here is derived from an EMBL/GenBank/DDBJ whole genome shotgun (WGS) entry which is preliminary data.</text>
</comment>
<proteinExistence type="predicted"/>
<evidence type="ECO:0000313" key="2">
    <source>
        <dbReference type="EMBL" id="CAF1055869.1"/>
    </source>
</evidence>
<dbReference type="PROSITE" id="PS51257">
    <property type="entry name" value="PROKAR_LIPOPROTEIN"/>
    <property type="match status" value="1"/>
</dbReference>
<keyword evidence="1" id="KW-0732">Signal</keyword>